<dbReference type="Proteomes" id="UP000018339">
    <property type="component" value="Unassembled WGS sequence"/>
</dbReference>
<dbReference type="EMBL" id="AYSF01000034">
    <property type="protein sequence ID" value="ESU72910.1"/>
    <property type="molecule type" value="Genomic_DNA"/>
</dbReference>
<dbReference type="PANTHER" id="PTHR21015">
    <property type="entry name" value="UDP-N-ACETYLGLUCOSAMINE--N-ACETYLMURAMYL-(PENTAPEPTIDE) PYROPHOSPHORYL-UNDECAPRENOL N-ACETYLGLUCOSAMINE TRANSFERASE 1"/>
    <property type="match status" value="1"/>
</dbReference>
<organism evidence="4 5">
    <name type="scientific">Geobacillus thermopakistaniensis (strain MAS1)</name>
    <dbReference type="NCBI Taxonomy" id="1408282"/>
    <lineage>
        <taxon>Bacteria</taxon>
        <taxon>Bacillati</taxon>
        <taxon>Bacillota</taxon>
        <taxon>Bacilli</taxon>
        <taxon>Bacillales</taxon>
        <taxon>Anoxybacillaceae</taxon>
        <taxon>Geobacillus</taxon>
    </lineage>
</organism>
<name>A0A7U9P700_GEOTM</name>
<gene>
    <name evidence="4" type="ORF">T260_05200</name>
</gene>
<reference evidence="4 5" key="1">
    <citation type="journal article" date="2014" name="Genome Announc.">
        <title>Draft Genome Sequence of Geobacillus thermopakistaniensis Strain MAS1.</title>
        <authorList>
            <person name="Siddiqui M.A."/>
            <person name="Rashid N."/>
            <person name="Ayyampalayam S."/>
            <person name="Whitman W.B."/>
        </authorList>
    </citation>
    <scope>NUCLEOTIDE SEQUENCE [LARGE SCALE GENOMIC DNA]</scope>
    <source>
        <strain evidence="4 5">MAS1</strain>
    </source>
</reference>
<dbReference type="AlphaFoldDB" id="A0A7U9P700"/>
<dbReference type="Gene3D" id="3.40.50.2000">
    <property type="entry name" value="Glycogen Phosphorylase B"/>
    <property type="match status" value="1"/>
</dbReference>
<dbReference type="NCBIfam" id="TIGR03590">
    <property type="entry name" value="PseG"/>
    <property type="match status" value="1"/>
</dbReference>
<comment type="caution">
    <text evidence="4">The sequence shown here is derived from an EMBL/GenBank/DDBJ whole genome shotgun (WGS) entry which is preliminary data.</text>
</comment>
<feature type="binding site" evidence="3">
    <location>
        <position position="160"/>
    </location>
    <ligand>
        <name>substrate</name>
    </ligand>
</feature>
<proteinExistence type="predicted"/>
<keyword evidence="1" id="KW-0472">Membrane</keyword>
<dbReference type="InterPro" id="IPR020023">
    <property type="entry name" value="PseG"/>
</dbReference>
<evidence type="ECO:0000256" key="1">
    <source>
        <dbReference type="ARBA" id="ARBA00023136"/>
    </source>
</evidence>
<keyword evidence="5" id="KW-1185">Reference proteome</keyword>
<feature type="binding site" evidence="3">
    <location>
        <position position="262"/>
    </location>
    <ligand>
        <name>substrate</name>
    </ligand>
</feature>
<evidence type="ECO:0000256" key="3">
    <source>
        <dbReference type="PIRSR" id="PIRSR620023-2"/>
    </source>
</evidence>
<dbReference type="GO" id="GO:0016757">
    <property type="term" value="F:glycosyltransferase activity"/>
    <property type="evidence" value="ECO:0007669"/>
    <property type="project" value="TreeGrafter"/>
</dbReference>
<dbReference type="PANTHER" id="PTHR21015:SF22">
    <property type="entry name" value="GLYCOSYLTRANSFERASE"/>
    <property type="match status" value="1"/>
</dbReference>
<dbReference type="Gene3D" id="3.40.50.11190">
    <property type="match status" value="1"/>
</dbReference>
<protein>
    <submittedName>
        <fullName evidence="4">Pseudaminic acid biosynthesis protein PseG</fullName>
    </submittedName>
</protein>
<evidence type="ECO:0000256" key="2">
    <source>
        <dbReference type="PIRSR" id="PIRSR620023-1"/>
    </source>
</evidence>
<evidence type="ECO:0000313" key="4">
    <source>
        <dbReference type="EMBL" id="ESU72910.1"/>
    </source>
</evidence>
<evidence type="ECO:0000313" key="5">
    <source>
        <dbReference type="Proteomes" id="UP000018339"/>
    </source>
</evidence>
<feature type="active site" description="Proton acceptor" evidence="2">
    <location>
        <position position="17"/>
    </location>
</feature>
<dbReference type="SUPFAM" id="SSF53756">
    <property type="entry name" value="UDP-Glycosyltransferase/glycogen phosphorylase"/>
    <property type="match status" value="1"/>
</dbReference>
<accession>A0A7U9P700</accession>
<sequence length="349" mass="39549">MRILFRVDSSSAIGTGHVMRCLALARMLKEAGCAVYFAMRVGPGDLCDEVENKGFPVFRLVYEGPVVQEVDAKWTIEVIRQLLQPLDWCIVDHYELDRRWEEKVKAYVGHVMVMDDLANRPHQCDILLDQNYYQQAQQRYHGLVPPGCRLLLGPQYMLLRPEFYEAKKFVSLRSGQVQRILLFFGGSDPTNETEKALHAFRELDALDVEVDVVVGKANLNRFRVEQFCREIGFRYHCQIDYLAELMAKADFSLGAGGASMWERCFLGLPSAVTIVAENQRRSTEDAAAYGAVWNIGWHADVKSADYADIVYRAIASREQLKHMSRKALELVGSTKASIVHPVVEALLEG</sequence>